<dbReference type="HOGENOM" id="CLU_2120064_0_0_0"/>
<dbReference type="eggNOG" id="COG3385">
    <property type="taxonomic scope" value="Bacteria"/>
</dbReference>
<dbReference type="Proteomes" id="UP000000379">
    <property type="component" value="Chromosome"/>
</dbReference>
<reference evidence="1 2" key="2">
    <citation type="journal article" date="2011" name="Stand. Genomic Sci.">
        <title>Complete genome sequence of Truepera radiovictrix type strain (RQ-24).</title>
        <authorList>
            <person name="Ivanova N."/>
            <person name="Rohde C."/>
            <person name="Munk C."/>
            <person name="Nolan M."/>
            <person name="Lucas S."/>
            <person name="Del Rio T.G."/>
            <person name="Tice H."/>
            <person name="Deshpande S."/>
            <person name="Cheng J.F."/>
            <person name="Tapia R."/>
            <person name="Han C."/>
            <person name="Goodwin L."/>
            <person name="Pitluck S."/>
            <person name="Liolios K."/>
            <person name="Mavromatis K."/>
            <person name="Mikhailova N."/>
            <person name="Pati A."/>
            <person name="Chen A."/>
            <person name="Palaniappan K."/>
            <person name="Land M."/>
            <person name="Hauser L."/>
            <person name="Chang Y.J."/>
            <person name="Jeffries C.D."/>
            <person name="Brambilla E."/>
            <person name="Rohde M."/>
            <person name="Goker M."/>
            <person name="Tindall B.J."/>
            <person name="Woyke T."/>
            <person name="Bristow J."/>
            <person name="Eisen J.A."/>
            <person name="Markowitz V."/>
            <person name="Hugenholtz P."/>
            <person name="Kyrpides N.C."/>
            <person name="Klenk H.P."/>
            <person name="Lapidus A."/>
        </authorList>
    </citation>
    <scope>NUCLEOTIDE SEQUENCE [LARGE SCALE GENOMIC DNA]</scope>
    <source>
        <strain evidence="2">DSM 17093 / CIP 108686 / LMG 22925 / RQ-24</strain>
    </source>
</reference>
<keyword evidence="2" id="KW-1185">Reference proteome</keyword>
<dbReference type="EMBL" id="CP002049">
    <property type="protein sequence ID" value="ADI15936.1"/>
    <property type="molecule type" value="Genomic_DNA"/>
</dbReference>
<sequence>MDYRQHRLDYCQFLIASQINYTQTYLADHNDSYSHDSMNRFLRLDKLTPRTIWENVRDDVVPSEQGYVLCDDVVLDKRHSREAHLVRRQWSGNEKRVIYPLCQNVECRSFQIVS</sequence>
<evidence type="ECO:0000313" key="2">
    <source>
        <dbReference type="Proteomes" id="UP000000379"/>
    </source>
</evidence>
<proteinExistence type="predicted"/>
<evidence type="ECO:0000313" key="1">
    <source>
        <dbReference type="EMBL" id="ADI15936.1"/>
    </source>
</evidence>
<dbReference type="STRING" id="649638.Trad_2835"/>
<name>D7CVM5_TRURR</name>
<accession>D7CVM5</accession>
<protein>
    <recommendedName>
        <fullName evidence="3">Transposase IS701-like DDE domain-containing protein</fullName>
    </recommendedName>
</protein>
<dbReference type="AlphaFoldDB" id="D7CVM5"/>
<gene>
    <name evidence="1" type="ordered locus">Trad_2835</name>
</gene>
<reference evidence="2" key="1">
    <citation type="submission" date="2010-05" db="EMBL/GenBank/DDBJ databases">
        <title>The complete genome of Truepera radiovictris DSM 17093.</title>
        <authorList>
            <consortium name="US DOE Joint Genome Institute (JGI-PGF)"/>
            <person name="Lucas S."/>
            <person name="Copeland A."/>
            <person name="Lapidus A."/>
            <person name="Glavina del Rio T."/>
            <person name="Dalin E."/>
            <person name="Tice H."/>
            <person name="Bruce D."/>
            <person name="Goodwin L."/>
            <person name="Pitluck S."/>
            <person name="Kyrpides N."/>
            <person name="Mavromatis K."/>
            <person name="Ovchinnikova G."/>
            <person name="Munk A.C."/>
            <person name="Detter J.C."/>
            <person name="Han C."/>
            <person name="Tapia R."/>
            <person name="Land M."/>
            <person name="Hauser L."/>
            <person name="Markowitz V."/>
            <person name="Cheng J.-F."/>
            <person name="Hugenholtz P."/>
            <person name="Woyke T."/>
            <person name="Wu D."/>
            <person name="Tindall B."/>
            <person name="Pomrenke H.G."/>
            <person name="Brambilla E."/>
            <person name="Klenk H.-P."/>
            <person name="Eisen J.A."/>
        </authorList>
    </citation>
    <scope>NUCLEOTIDE SEQUENCE [LARGE SCALE GENOMIC DNA]</scope>
    <source>
        <strain evidence="2">DSM 17093 / CIP 108686 / LMG 22925 / RQ-24</strain>
    </source>
</reference>
<evidence type="ECO:0008006" key="3">
    <source>
        <dbReference type="Google" id="ProtNLM"/>
    </source>
</evidence>
<organism evidence="1 2">
    <name type="scientific">Truepera radiovictrix (strain DSM 17093 / CIP 108686 / LMG 22925 / RQ-24)</name>
    <dbReference type="NCBI Taxonomy" id="649638"/>
    <lineage>
        <taxon>Bacteria</taxon>
        <taxon>Thermotogati</taxon>
        <taxon>Deinococcota</taxon>
        <taxon>Deinococci</taxon>
        <taxon>Trueperales</taxon>
        <taxon>Trueperaceae</taxon>
        <taxon>Truepera</taxon>
    </lineage>
</organism>
<dbReference type="KEGG" id="tra:Trad_2835"/>